<dbReference type="InterPro" id="IPR009000">
    <property type="entry name" value="Transl_B-barrel_sf"/>
</dbReference>
<dbReference type="PANTHER" id="PTHR11229:SF16">
    <property type="entry name" value="LARGE RIBOSOMAL SUBUNIT PROTEIN UL3C"/>
    <property type="match status" value="1"/>
</dbReference>
<proteinExistence type="inferred from homology"/>
<dbReference type="GO" id="GO:0003735">
    <property type="term" value="F:structural constituent of ribosome"/>
    <property type="evidence" value="ECO:0007669"/>
    <property type="project" value="InterPro"/>
</dbReference>
<protein>
    <submittedName>
        <fullName evidence="7">50S ribosomal subunit protein L3</fullName>
    </submittedName>
</protein>
<dbReference type="FunFam" id="2.40.30.10:FF:000004">
    <property type="entry name" value="50S ribosomal protein L3"/>
    <property type="match status" value="1"/>
</dbReference>
<dbReference type="GO" id="GO:0022625">
    <property type="term" value="C:cytosolic large ribosomal subunit"/>
    <property type="evidence" value="ECO:0007669"/>
    <property type="project" value="TreeGrafter"/>
</dbReference>
<keyword evidence="4" id="KW-0689">Ribosomal protein</keyword>
<dbReference type="Pfam" id="PF00297">
    <property type="entry name" value="Ribosomal_L3"/>
    <property type="match status" value="1"/>
</dbReference>
<dbReference type="AlphaFoldDB" id="A0A380TKJ6"/>
<feature type="region of interest" description="Disordered" evidence="6">
    <location>
        <begin position="215"/>
        <end position="245"/>
    </location>
</feature>
<evidence type="ECO:0000256" key="3">
    <source>
        <dbReference type="ARBA" id="ARBA00022884"/>
    </source>
</evidence>
<sequence>MRTGLIAQKLGMSRVFQADSTHVPVSVLKVDGCHVVAQRTEERDGYCALQLGAGDMKAKNTTKPMRGHFAKAEVEPRRKVAEFRVDAEALVAVGIELTADHFVPGQYVDVIGVSQGKGFAGSMKRHNFGGLRATHGVSISHRSHGSTGNRQDPGRVFKGKKMAGHMGDRRVTTHNLEVVAVDSGRGLILVRGPVPGAKGGWVLVRDAIRRPAPENVPFPAATRGAGAAAAEAEGGTQPAGETGGE</sequence>
<dbReference type="PANTHER" id="PTHR11229">
    <property type="entry name" value="50S RIBOSOMAL PROTEIN L3"/>
    <property type="match status" value="1"/>
</dbReference>
<dbReference type="GO" id="GO:0019843">
    <property type="term" value="F:rRNA binding"/>
    <property type="evidence" value="ECO:0007669"/>
    <property type="project" value="UniProtKB-KW"/>
</dbReference>
<evidence type="ECO:0000313" key="7">
    <source>
        <dbReference type="EMBL" id="SUS08856.1"/>
    </source>
</evidence>
<dbReference type="InterPro" id="IPR019927">
    <property type="entry name" value="Ribosomal_uL3_bac/org-type"/>
</dbReference>
<reference evidence="7" key="1">
    <citation type="submission" date="2018-07" db="EMBL/GenBank/DDBJ databases">
        <authorList>
            <person name="Quirk P.G."/>
            <person name="Krulwich T.A."/>
        </authorList>
    </citation>
    <scope>NUCLEOTIDE SEQUENCE</scope>
</reference>
<evidence type="ECO:0000256" key="6">
    <source>
        <dbReference type="SAM" id="MobiDB-lite"/>
    </source>
</evidence>
<dbReference type="GO" id="GO:0006412">
    <property type="term" value="P:translation"/>
    <property type="evidence" value="ECO:0007669"/>
    <property type="project" value="InterPro"/>
</dbReference>
<dbReference type="NCBIfam" id="TIGR03625">
    <property type="entry name" value="L3_bact"/>
    <property type="match status" value="1"/>
</dbReference>
<name>A0A380TKJ6_9ZZZZ</name>
<feature type="compositionally biased region" description="Low complexity" evidence="6">
    <location>
        <begin position="220"/>
        <end position="245"/>
    </location>
</feature>
<evidence type="ECO:0000256" key="4">
    <source>
        <dbReference type="ARBA" id="ARBA00022980"/>
    </source>
</evidence>
<dbReference type="SUPFAM" id="SSF50447">
    <property type="entry name" value="Translation proteins"/>
    <property type="match status" value="1"/>
</dbReference>
<comment type="similarity">
    <text evidence="1">Belongs to the universal ribosomal protein uL3 family.</text>
</comment>
<dbReference type="EMBL" id="UIDG01000646">
    <property type="protein sequence ID" value="SUS08856.1"/>
    <property type="molecule type" value="Genomic_DNA"/>
</dbReference>
<keyword evidence="5" id="KW-0687">Ribonucleoprotein</keyword>
<evidence type="ECO:0000256" key="2">
    <source>
        <dbReference type="ARBA" id="ARBA00022730"/>
    </source>
</evidence>
<evidence type="ECO:0000256" key="5">
    <source>
        <dbReference type="ARBA" id="ARBA00023274"/>
    </source>
</evidence>
<dbReference type="FunFam" id="3.30.160.810:FF:000001">
    <property type="entry name" value="50S ribosomal protein L3"/>
    <property type="match status" value="1"/>
</dbReference>
<dbReference type="InterPro" id="IPR019926">
    <property type="entry name" value="Ribosomal_uL3_CS"/>
</dbReference>
<dbReference type="HAMAP" id="MF_01325_B">
    <property type="entry name" value="Ribosomal_uL3_B"/>
    <property type="match status" value="1"/>
</dbReference>
<keyword evidence="2" id="KW-0699">rRNA-binding</keyword>
<dbReference type="InterPro" id="IPR000597">
    <property type="entry name" value="Ribosomal_uL3"/>
</dbReference>
<organism evidence="7">
    <name type="scientific">metagenome</name>
    <dbReference type="NCBI Taxonomy" id="256318"/>
    <lineage>
        <taxon>unclassified sequences</taxon>
        <taxon>metagenomes</taxon>
    </lineage>
</organism>
<dbReference type="PROSITE" id="PS00474">
    <property type="entry name" value="RIBOSOMAL_L3"/>
    <property type="match status" value="1"/>
</dbReference>
<accession>A0A380TKJ6</accession>
<keyword evidence="3" id="KW-0694">RNA-binding</keyword>
<evidence type="ECO:0000256" key="1">
    <source>
        <dbReference type="ARBA" id="ARBA00006540"/>
    </source>
</evidence>
<gene>
    <name evidence="7" type="primary">rplC</name>
    <name evidence="7" type="ORF">DF3PB_900022</name>
</gene>
<dbReference type="Gene3D" id="3.30.160.810">
    <property type="match status" value="1"/>
</dbReference>
<dbReference type="Gene3D" id="2.40.30.10">
    <property type="entry name" value="Translation factors"/>
    <property type="match status" value="1"/>
</dbReference>